<feature type="transmembrane region" description="Helical" evidence="1">
    <location>
        <begin position="20"/>
        <end position="43"/>
    </location>
</feature>
<organism evidence="2">
    <name type="scientific">marine metagenome</name>
    <dbReference type="NCBI Taxonomy" id="408172"/>
    <lineage>
        <taxon>unclassified sequences</taxon>
        <taxon>metagenomes</taxon>
        <taxon>ecological metagenomes</taxon>
    </lineage>
</organism>
<name>A0A381VBR4_9ZZZZ</name>
<reference evidence="2" key="1">
    <citation type="submission" date="2018-05" db="EMBL/GenBank/DDBJ databases">
        <authorList>
            <person name="Lanie J.A."/>
            <person name="Ng W.-L."/>
            <person name="Kazmierczak K.M."/>
            <person name="Andrzejewski T.M."/>
            <person name="Davidsen T.M."/>
            <person name="Wayne K.J."/>
            <person name="Tettelin H."/>
            <person name="Glass J.I."/>
            <person name="Rusch D."/>
            <person name="Podicherti R."/>
            <person name="Tsui H.-C.T."/>
            <person name="Winkler M.E."/>
        </authorList>
    </citation>
    <scope>NUCLEOTIDE SEQUENCE</scope>
</reference>
<feature type="transmembrane region" description="Helical" evidence="1">
    <location>
        <begin position="64"/>
        <end position="86"/>
    </location>
</feature>
<accession>A0A381VBR4</accession>
<gene>
    <name evidence="2" type="ORF">METZ01_LOCUS90659</name>
</gene>
<evidence type="ECO:0000313" key="2">
    <source>
        <dbReference type="EMBL" id="SVA37805.1"/>
    </source>
</evidence>
<feature type="non-terminal residue" evidence="2">
    <location>
        <position position="87"/>
    </location>
</feature>
<keyword evidence="1" id="KW-1133">Transmembrane helix</keyword>
<evidence type="ECO:0000256" key="1">
    <source>
        <dbReference type="SAM" id="Phobius"/>
    </source>
</evidence>
<dbReference type="AlphaFoldDB" id="A0A381VBR4"/>
<keyword evidence="1" id="KW-0812">Transmembrane</keyword>
<protein>
    <submittedName>
        <fullName evidence="2">Uncharacterized protein</fullName>
    </submittedName>
</protein>
<sequence length="87" mass="9584">MEKLNIVLEWLQSNPALLTQVLIGSVLLAGVYAVVIFVAIARMNPDYFAHDGRSIPTGRKRQPLLWLLARIIKNTIGCVLLLLGAAM</sequence>
<dbReference type="EMBL" id="UINC01008399">
    <property type="protein sequence ID" value="SVA37805.1"/>
    <property type="molecule type" value="Genomic_DNA"/>
</dbReference>
<keyword evidence="1" id="KW-0472">Membrane</keyword>
<proteinExistence type="predicted"/>